<dbReference type="GO" id="GO:0005886">
    <property type="term" value="C:plasma membrane"/>
    <property type="evidence" value="ECO:0007669"/>
    <property type="project" value="UniProtKB-SubCell"/>
</dbReference>
<keyword evidence="2" id="KW-0732">Signal</keyword>
<reference evidence="3 4" key="1">
    <citation type="submission" date="2018-09" db="EMBL/GenBank/DDBJ databases">
        <authorList>
            <person name="Zhu H."/>
        </authorList>
    </citation>
    <scope>NUCLEOTIDE SEQUENCE [LARGE SCALE GENOMIC DNA]</scope>
    <source>
        <strain evidence="3 4">K1S02-61</strain>
    </source>
</reference>
<accession>A0A418XGX5</accession>
<keyword evidence="2" id="KW-0812">Transmembrane</keyword>
<feature type="chain" id="PRO_5018823400" evidence="2">
    <location>
        <begin position="25"/>
        <end position="466"/>
    </location>
</feature>
<dbReference type="AlphaFoldDB" id="A0A418XGX5"/>
<evidence type="ECO:0000313" key="3">
    <source>
        <dbReference type="EMBL" id="RJG11718.1"/>
    </source>
</evidence>
<dbReference type="OrthoDB" id="9770517at2"/>
<dbReference type="PANTHER" id="PTHR30203:SF33">
    <property type="entry name" value="BLR4455 PROTEIN"/>
    <property type="match status" value="1"/>
</dbReference>
<dbReference type="PROSITE" id="PS51257">
    <property type="entry name" value="PROKAR_LIPOPROTEIN"/>
    <property type="match status" value="1"/>
</dbReference>
<dbReference type="Pfam" id="PF02321">
    <property type="entry name" value="OEP"/>
    <property type="match status" value="2"/>
</dbReference>
<keyword evidence="2" id="KW-0472">Membrane</keyword>
<protein>
    <submittedName>
        <fullName evidence="3">Efflux transporter outer membrane subunit</fullName>
    </submittedName>
</protein>
<name>A0A418XGX5_9BURK</name>
<feature type="signal peptide" evidence="2">
    <location>
        <begin position="1"/>
        <end position="24"/>
    </location>
</feature>
<dbReference type="RefSeq" id="WP_119812152.1">
    <property type="nucleotide sequence ID" value="NZ_QYUP01000141.1"/>
</dbReference>
<dbReference type="SUPFAM" id="SSF56954">
    <property type="entry name" value="Outer membrane efflux proteins (OEP)"/>
    <property type="match status" value="1"/>
</dbReference>
<dbReference type="EMBL" id="QYUP01000141">
    <property type="protein sequence ID" value="RJG11718.1"/>
    <property type="molecule type" value="Genomic_DNA"/>
</dbReference>
<dbReference type="InterPro" id="IPR003423">
    <property type="entry name" value="OMP_efflux"/>
</dbReference>
<keyword evidence="2" id="KW-1134">Transmembrane beta strand</keyword>
<dbReference type="Gene3D" id="2.20.200.10">
    <property type="entry name" value="Outer membrane efflux proteins (OEP)"/>
    <property type="match status" value="1"/>
</dbReference>
<dbReference type="NCBIfam" id="TIGR01845">
    <property type="entry name" value="outer_NodT"/>
    <property type="match status" value="1"/>
</dbReference>
<comment type="caution">
    <text evidence="3">The sequence shown here is derived from an EMBL/GenBank/DDBJ whole genome shotgun (WGS) entry which is preliminary data.</text>
</comment>
<organism evidence="3 4">
    <name type="scientific">Massilia cavernae</name>
    <dbReference type="NCBI Taxonomy" id="2320864"/>
    <lineage>
        <taxon>Bacteria</taxon>
        <taxon>Pseudomonadati</taxon>
        <taxon>Pseudomonadota</taxon>
        <taxon>Betaproteobacteria</taxon>
        <taxon>Burkholderiales</taxon>
        <taxon>Oxalobacteraceae</taxon>
        <taxon>Telluria group</taxon>
        <taxon>Massilia</taxon>
    </lineage>
</organism>
<evidence type="ECO:0000256" key="1">
    <source>
        <dbReference type="ARBA" id="ARBA00007613"/>
    </source>
</evidence>
<dbReference type="GO" id="GO:0015562">
    <property type="term" value="F:efflux transmembrane transporter activity"/>
    <property type="evidence" value="ECO:0007669"/>
    <property type="project" value="InterPro"/>
</dbReference>
<comment type="similarity">
    <text evidence="1 2">Belongs to the outer membrane factor (OMF) (TC 1.B.17) family.</text>
</comment>
<keyword evidence="2" id="KW-0564">Palmitate</keyword>
<dbReference type="PANTHER" id="PTHR30203">
    <property type="entry name" value="OUTER MEMBRANE CATION EFFLUX PROTEIN"/>
    <property type="match status" value="1"/>
</dbReference>
<evidence type="ECO:0000256" key="2">
    <source>
        <dbReference type="RuleBase" id="RU362097"/>
    </source>
</evidence>
<keyword evidence="2" id="KW-0449">Lipoprotein</keyword>
<dbReference type="InterPro" id="IPR010131">
    <property type="entry name" value="MdtP/NodT-like"/>
</dbReference>
<gene>
    <name evidence="3" type="ORF">D3872_18280</name>
</gene>
<keyword evidence="4" id="KW-1185">Reference proteome</keyword>
<evidence type="ECO:0000313" key="4">
    <source>
        <dbReference type="Proteomes" id="UP000284006"/>
    </source>
</evidence>
<proteinExistence type="inferred from homology"/>
<dbReference type="Gene3D" id="1.20.1600.10">
    <property type="entry name" value="Outer membrane efflux proteins (OEP)"/>
    <property type="match status" value="1"/>
</dbReference>
<comment type="subcellular location">
    <subcellularLocation>
        <location evidence="2">Cell membrane</location>
        <topology evidence="2">Lipid-anchor</topology>
    </subcellularLocation>
</comment>
<sequence>MNTLTTRIAPLLAALLLAACSTVPELKQPEIEMPAAFKEPSQPLVAADGSSWKPAQPAEAQARGQWWLAFNDSALNALIFDATRANASLAVAAARVKQARAIAGITDADRSVQLGAGAGAQRSRGNGTSYQAGLSASYEVDLFGRLGAASSAAQADVQASEATYKSVLLALQADVAQTYFLLRETDAELDTLNRTVDLRAQSVKVNQSRYDNGDIGEFDLARAKTELATAKAEAIGVQRRRAQQEHALAVLLGKPAANFTADANPLADAVPLPSIPAGLPSKLLERRPDITAAQRAMIASNARIGAAKAAMFPALALTGDAGGASAGLSDLFKWSSRSWVLGALMSVPLLDGGRNKANVARSEAVLEESVAAYRQSVLVAFADVEDNLAGLRILAGQAEQVDAAVVSARRSADLARKLYDAGRSSYLDLLDAQRNLAAVERSAVQLRGDRAVTTVALIRSLGGGWE</sequence>
<dbReference type="Proteomes" id="UP000284006">
    <property type="component" value="Unassembled WGS sequence"/>
</dbReference>